<feature type="transmembrane region" description="Helical" evidence="6">
    <location>
        <begin position="326"/>
        <end position="346"/>
    </location>
</feature>
<dbReference type="CDD" id="cd17337">
    <property type="entry name" value="MFS_CsbX"/>
    <property type="match status" value="1"/>
</dbReference>
<name>L0D9D1_SINAD</name>
<reference evidence="8 9" key="1">
    <citation type="submission" date="2012-02" db="EMBL/GenBank/DDBJ databases">
        <title>Complete sequence of chromosome of Singulisphaera acidiphila DSM 18658.</title>
        <authorList>
            <consortium name="US DOE Joint Genome Institute (JGI-PGF)"/>
            <person name="Lucas S."/>
            <person name="Copeland A."/>
            <person name="Lapidus A."/>
            <person name="Glavina del Rio T."/>
            <person name="Dalin E."/>
            <person name="Tice H."/>
            <person name="Bruce D."/>
            <person name="Goodwin L."/>
            <person name="Pitluck S."/>
            <person name="Peters L."/>
            <person name="Ovchinnikova G."/>
            <person name="Chertkov O."/>
            <person name="Kyrpides N."/>
            <person name="Mavromatis K."/>
            <person name="Ivanova N."/>
            <person name="Brettin T."/>
            <person name="Detter J.C."/>
            <person name="Han C."/>
            <person name="Larimer F."/>
            <person name="Land M."/>
            <person name="Hauser L."/>
            <person name="Markowitz V."/>
            <person name="Cheng J.-F."/>
            <person name="Hugenholtz P."/>
            <person name="Woyke T."/>
            <person name="Wu D."/>
            <person name="Tindall B."/>
            <person name="Pomrenke H."/>
            <person name="Brambilla E."/>
            <person name="Klenk H.-P."/>
            <person name="Eisen J.A."/>
        </authorList>
    </citation>
    <scope>NUCLEOTIDE SEQUENCE [LARGE SCALE GENOMIC DNA]</scope>
    <source>
        <strain evidence="9">ATCC BAA-1392 / DSM 18658 / VKM B-2454 / MOB10</strain>
    </source>
</reference>
<feature type="transmembrane region" description="Helical" evidence="6">
    <location>
        <begin position="181"/>
        <end position="202"/>
    </location>
</feature>
<feature type="transmembrane region" description="Helical" evidence="6">
    <location>
        <begin position="92"/>
        <end position="115"/>
    </location>
</feature>
<feature type="transmembrane region" description="Helical" evidence="6">
    <location>
        <begin position="301"/>
        <end position="320"/>
    </location>
</feature>
<dbReference type="EMBL" id="CP003364">
    <property type="protein sequence ID" value="AGA25470.1"/>
    <property type="molecule type" value="Genomic_DNA"/>
</dbReference>
<evidence type="ECO:0000256" key="3">
    <source>
        <dbReference type="ARBA" id="ARBA00022692"/>
    </source>
</evidence>
<dbReference type="Gene3D" id="1.20.1250.20">
    <property type="entry name" value="MFS general substrate transporter like domains"/>
    <property type="match status" value="2"/>
</dbReference>
<feature type="transmembrane region" description="Helical" evidence="6">
    <location>
        <begin position="239"/>
        <end position="259"/>
    </location>
</feature>
<feature type="transmembrane region" description="Helical" evidence="6">
    <location>
        <begin position="271"/>
        <end position="289"/>
    </location>
</feature>
<dbReference type="InterPro" id="IPR050189">
    <property type="entry name" value="MFS_Efflux_Transporters"/>
</dbReference>
<sequence>MQLTQDASATRTSFIDQIGIYPPLFWGYVGLLLFMIGDGVESGFLSSYLVERGLSKERVALIFTVYGLTAAIAAWLSGALSDLWGPRQVMGIGLVIWIIFEVAFLVFGVAPASYLHLLTTFALRGFGYPLFAFGFLVWVTAATPPARLGTAVGWFWFAFTGGLPTLGSLFASYSIPIIGHYATLWASLGLVVLGGLIALIGLREPTGRQRLAPPDEKPLSTLISSVSIAWRKPKTAIGCIVRVINTAPQFGFLVFLPLYFTKTIGFSEGQWLRLLSAIFLSNIIWNLLFGIIGDKFGWRRTVALCGGVGSAITTLMLYYTPHALGANYPLTVLAGILYGATLAGYVPLSALMPSLAPENKGAAMSILNLGAGASVWVGPAIVAVFLTPLGVGGVMWIFAGLYMLSAVLTLFLTLPNDKPTPISLSTSEDL</sequence>
<keyword evidence="2" id="KW-1003">Cell membrane</keyword>
<dbReference type="PANTHER" id="PTHR43124">
    <property type="entry name" value="PURINE EFFLUX PUMP PBUE"/>
    <property type="match status" value="1"/>
</dbReference>
<feature type="transmembrane region" description="Helical" evidence="6">
    <location>
        <begin position="154"/>
        <end position="175"/>
    </location>
</feature>
<dbReference type="OrthoDB" id="3522477at2"/>
<evidence type="ECO:0000313" key="8">
    <source>
        <dbReference type="EMBL" id="AGA25470.1"/>
    </source>
</evidence>
<dbReference type="PANTHER" id="PTHR43124:SF3">
    <property type="entry name" value="CHLORAMPHENICOL EFFLUX PUMP RV0191"/>
    <property type="match status" value="1"/>
</dbReference>
<gene>
    <name evidence="8" type="ordered locus">Sinac_1071</name>
</gene>
<feature type="transmembrane region" description="Helical" evidence="6">
    <location>
        <begin position="60"/>
        <end position="80"/>
    </location>
</feature>
<dbReference type="InterPro" id="IPR004748">
    <property type="entry name" value="Polyol_permease-like"/>
</dbReference>
<evidence type="ECO:0000313" key="9">
    <source>
        <dbReference type="Proteomes" id="UP000010798"/>
    </source>
</evidence>
<evidence type="ECO:0000256" key="5">
    <source>
        <dbReference type="ARBA" id="ARBA00023136"/>
    </source>
</evidence>
<keyword evidence="3 6" id="KW-0812">Transmembrane</keyword>
<dbReference type="Proteomes" id="UP000010798">
    <property type="component" value="Chromosome"/>
</dbReference>
<evidence type="ECO:0000259" key="7">
    <source>
        <dbReference type="PROSITE" id="PS50850"/>
    </source>
</evidence>
<dbReference type="STRING" id="886293.Sinac_1071"/>
<evidence type="ECO:0000256" key="2">
    <source>
        <dbReference type="ARBA" id="ARBA00022475"/>
    </source>
</evidence>
<dbReference type="SUPFAM" id="SSF103473">
    <property type="entry name" value="MFS general substrate transporter"/>
    <property type="match status" value="1"/>
</dbReference>
<keyword evidence="4 6" id="KW-1133">Transmembrane helix</keyword>
<dbReference type="InterPro" id="IPR036259">
    <property type="entry name" value="MFS_trans_sf"/>
</dbReference>
<protein>
    <submittedName>
        <fullName evidence="8">Arabinose efflux permease family protein</fullName>
    </submittedName>
</protein>
<dbReference type="HOGENOM" id="CLU_032461_0_0_0"/>
<dbReference type="NCBIfam" id="TIGR00897">
    <property type="entry name" value="2A0118"/>
    <property type="match status" value="1"/>
</dbReference>
<evidence type="ECO:0000256" key="1">
    <source>
        <dbReference type="ARBA" id="ARBA00004651"/>
    </source>
</evidence>
<feature type="transmembrane region" description="Helical" evidence="6">
    <location>
        <begin position="366"/>
        <end position="387"/>
    </location>
</feature>
<evidence type="ECO:0000256" key="4">
    <source>
        <dbReference type="ARBA" id="ARBA00022989"/>
    </source>
</evidence>
<organism evidence="8 9">
    <name type="scientific">Singulisphaera acidiphila (strain ATCC BAA-1392 / DSM 18658 / VKM B-2454 / MOB10)</name>
    <dbReference type="NCBI Taxonomy" id="886293"/>
    <lineage>
        <taxon>Bacteria</taxon>
        <taxon>Pseudomonadati</taxon>
        <taxon>Planctomycetota</taxon>
        <taxon>Planctomycetia</taxon>
        <taxon>Isosphaerales</taxon>
        <taxon>Isosphaeraceae</taxon>
        <taxon>Singulisphaera</taxon>
    </lineage>
</organism>
<proteinExistence type="predicted"/>
<dbReference type="InterPro" id="IPR011701">
    <property type="entry name" value="MFS"/>
</dbReference>
<feature type="transmembrane region" description="Helical" evidence="6">
    <location>
        <begin position="393"/>
        <end position="414"/>
    </location>
</feature>
<keyword evidence="9" id="KW-1185">Reference proteome</keyword>
<feature type="transmembrane region" description="Helical" evidence="6">
    <location>
        <begin position="20"/>
        <end position="40"/>
    </location>
</feature>
<dbReference type="AlphaFoldDB" id="L0D9D1"/>
<feature type="transmembrane region" description="Helical" evidence="6">
    <location>
        <begin position="121"/>
        <end position="142"/>
    </location>
</feature>
<dbReference type="GO" id="GO:0022857">
    <property type="term" value="F:transmembrane transporter activity"/>
    <property type="evidence" value="ECO:0007669"/>
    <property type="project" value="InterPro"/>
</dbReference>
<feature type="domain" description="Major facilitator superfamily (MFS) profile" evidence="7">
    <location>
        <begin position="23"/>
        <end position="417"/>
    </location>
</feature>
<dbReference type="eggNOG" id="COG2814">
    <property type="taxonomic scope" value="Bacteria"/>
</dbReference>
<keyword evidence="5 6" id="KW-0472">Membrane</keyword>
<accession>L0D9D1</accession>
<dbReference type="InterPro" id="IPR020846">
    <property type="entry name" value="MFS_dom"/>
</dbReference>
<evidence type="ECO:0000256" key="6">
    <source>
        <dbReference type="SAM" id="Phobius"/>
    </source>
</evidence>
<dbReference type="Pfam" id="PF07690">
    <property type="entry name" value="MFS_1"/>
    <property type="match status" value="1"/>
</dbReference>
<dbReference type="KEGG" id="saci:Sinac_1071"/>
<comment type="subcellular location">
    <subcellularLocation>
        <location evidence="1">Cell membrane</location>
        <topology evidence="1">Multi-pass membrane protein</topology>
    </subcellularLocation>
</comment>
<dbReference type="RefSeq" id="WP_015244647.1">
    <property type="nucleotide sequence ID" value="NC_019892.1"/>
</dbReference>
<dbReference type="PROSITE" id="PS50850">
    <property type="entry name" value="MFS"/>
    <property type="match status" value="1"/>
</dbReference>
<dbReference type="GO" id="GO:0005886">
    <property type="term" value="C:plasma membrane"/>
    <property type="evidence" value="ECO:0007669"/>
    <property type="project" value="UniProtKB-SubCell"/>
</dbReference>